<dbReference type="InterPro" id="IPR048356">
    <property type="entry name" value="MS_N"/>
</dbReference>
<dbReference type="HAMAP" id="MF_00641">
    <property type="entry name" value="Malate_synth_G"/>
    <property type="match status" value="1"/>
</dbReference>
<evidence type="ECO:0000313" key="19">
    <source>
        <dbReference type="Proteomes" id="UP001165667"/>
    </source>
</evidence>
<dbReference type="GO" id="GO:0005829">
    <property type="term" value="C:cytosol"/>
    <property type="evidence" value="ECO:0007669"/>
    <property type="project" value="TreeGrafter"/>
</dbReference>
<feature type="domain" description="Malate synthase TIM barrel" evidence="14">
    <location>
        <begin position="337"/>
        <end position="574"/>
    </location>
</feature>
<evidence type="ECO:0000256" key="8">
    <source>
        <dbReference type="ARBA" id="ARBA00023097"/>
    </source>
</evidence>
<evidence type="ECO:0000256" key="9">
    <source>
        <dbReference type="ARBA" id="ARBA00047918"/>
    </source>
</evidence>
<evidence type="ECO:0000313" key="18">
    <source>
        <dbReference type="EMBL" id="MCW6510487.1"/>
    </source>
</evidence>
<keyword evidence="2 10" id="KW-0329">Glyoxylate bypass</keyword>
<dbReference type="EMBL" id="JAMOIM010000016">
    <property type="protein sequence ID" value="MCW6510487.1"/>
    <property type="molecule type" value="Genomic_DNA"/>
</dbReference>
<reference evidence="18" key="1">
    <citation type="submission" date="2022-05" db="EMBL/GenBank/DDBJ databases">
        <authorList>
            <person name="Pankratov T."/>
        </authorList>
    </citation>
    <scope>NUCLEOTIDE SEQUENCE</scope>
    <source>
        <strain evidence="18">BP6-180914</strain>
    </source>
</reference>
<dbReference type="SUPFAM" id="SSF51645">
    <property type="entry name" value="Malate synthase G"/>
    <property type="match status" value="1"/>
</dbReference>
<accession>A0AA42CPJ8</accession>
<comment type="caution">
    <text evidence="18">The sequence shown here is derived from an EMBL/GenBank/DDBJ whole genome shotgun (WGS) entry which is preliminary data.</text>
</comment>
<feature type="binding site" evidence="10">
    <location>
        <position position="117"/>
    </location>
    <ligand>
        <name>acetyl-CoA</name>
        <dbReference type="ChEBI" id="CHEBI:57288"/>
    </ligand>
</feature>
<evidence type="ECO:0000256" key="6">
    <source>
        <dbReference type="ARBA" id="ARBA00022723"/>
    </source>
</evidence>
<feature type="domain" description="Malate synthase N-terminal" evidence="15">
    <location>
        <begin position="17"/>
        <end position="75"/>
    </location>
</feature>
<dbReference type="Pfam" id="PF01274">
    <property type="entry name" value="MS_TIM-barrel"/>
    <property type="match status" value="1"/>
</dbReference>
<dbReference type="GO" id="GO:0004474">
    <property type="term" value="F:malate synthase activity"/>
    <property type="evidence" value="ECO:0007669"/>
    <property type="project" value="UniProtKB-UniRule"/>
</dbReference>
<dbReference type="RefSeq" id="WP_282586867.1">
    <property type="nucleotide sequence ID" value="NZ_JAMOIM010000016.1"/>
</dbReference>
<dbReference type="Pfam" id="PF20659">
    <property type="entry name" value="MS_C"/>
    <property type="match status" value="1"/>
</dbReference>
<evidence type="ECO:0000256" key="10">
    <source>
        <dbReference type="HAMAP-Rule" id="MF_00641"/>
    </source>
</evidence>
<evidence type="ECO:0000256" key="13">
    <source>
        <dbReference type="RuleBase" id="RU003572"/>
    </source>
</evidence>
<comment type="function">
    <text evidence="10">Involved in the glycolate utilization. Catalyzes the condensation and subsequent hydrolysis of acetyl-coenzyme A (acetyl-CoA) and glyoxylate to form malate and CoA.</text>
</comment>
<dbReference type="Gene3D" id="3.20.20.360">
    <property type="entry name" value="Malate synthase, domain 3"/>
    <property type="match status" value="2"/>
</dbReference>
<evidence type="ECO:0000259" key="16">
    <source>
        <dbReference type="Pfam" id="PF20658"/>
    </source>
</evidence>
<evidence type="ECO:0000256" key="11">
    <source>
        <dbReference type="NCBIfam" id="TIGR01345"/>
    </source>
</evidence>
<comment type="caution">
    <text evidence="10">Lacks conserved residue(s) required for the propagation of feature annotation.</text>
</comment>
<evidence type="ECO:0000259" key="15">
    <source>
        <dbReference type="Pfam" id="PF20656"/>
    </source>
</evidence>
<keyword evidence="7 10" id="KW-0460">Magnesium</keyword>
<comment type="pathway">
    <text evidence="10 13">Carbohydrate metabolism; glyoxylate cycle; (S)-malate from isocitrate: step 2/2.</text>
</comment>
<evidence type="ECO:0000259" key="14">
    <source>
        <dbReference type="Pfam" id="PF01274"/>
    </source>
</evidence>
<comment type="subcellular location">
    <subcellularLocation>
        <location evidence="10 13">Cytoplasm</location>
    </subcellularLocation>
</comment>
<dbReference type="InterPro" id="IPR048357">
    <property type="entry name" value="MSG_insertion"/>
</dbReference>
<feature type="binding site" evidence="10">
    <location>
        <position position="432"/>
    </location>
    <ligand>
        <name>glyoxylate</name>
        <dbReference type="ChEBI" id="CHEBI:36655"/>
    </ligand>
</feature>
<feature type="binding site" evidence="10">
    <location>
        <begin position="457"/>
        <end position="460"/>
    </location>
    <ligand>
        <name>glyoxylate</name>
        <dbReference type="ChEBI" id="CHEBI:36655"/>
    </ligand>
</feature>
<proteinExistence type="inferred from homology"/>
<evidence type="ECO:0000259" key="17">
    <source>
        <dbReference type="Pfam" id="PF20659"/>
    </source>
</evidence>
<keyword evidence="19" id="KW-1185">Reference proteome</keyword>
<feature type="modified residue" description="Cysteine sulfenic acid (-SOH)" evidence="10">
    <location>
        <position position="616"/>
    </location>
</feature>
<dbReference type="PANTHER" id="PTHR42739">
    <property type="entry name" value="MALATE SYNTHASE G"/>
    <property type="match status" value="1"/>
</dbReference>
<feature type="binding site" evidence="10">
    <location>
        <position position="432"/>
    </location>
    <ligand>
        <name>Mg(2+)</name>
        <dbReference type="ChEBI" id="CHEBI:18420"/>
    </ligand>
</feature>
<feature type="domain" description="Malate synthase G alpha-beta insertion" evidence="16">
    <location>
        <begin position="159"/>
        <end position="235"/>
    </location>
</feature>
<protein>
    <recommendedName>
        <fullName evidence="10 11">Malate synthase G</fullName>
        <ecNumber evidence="10 11">2.3.3.9</ecNumber>
    </recommendedName>
</protein>
<keyword evidence="4 10" id="KW-0816">Tricarboxylic acid cycle</keyword>
<comment type="catalytic activity">
    <reaction evidence="9 10 13">
        <text>glyoxylate + acetyl-CoA + H2O = (S)-malate + CoA + H(+)</text>
        <dbReference type="Rhea" id="RHEA:18181"/>
        <dbReference type="ChEBI" id="CHEBI:15377"/>
        <dbReference type="ChEBI" id="CHEBI:15378"/>
        <dbReference type="ChEBI" id="CHEBI:15589"/>
        <dbReference type="ChEBI" id="CHEBI:36655"/>
        <dbReference type="ChEBI" id="CHEBI:57287"/>
        <dbReference type="ChEBI" id="CHEBI:57288"/>
        <dbReference type="EC" id="2.3.3.9"/>
    </reaction>
</comment>
<evidence type="ECO:0000256" key="7">
    <source>
        <dbReference type="ARBA" id="ARBA00022842"/>
    </source>
</evidence>
<name>A0AA42CPJ8_9HYPH</name>
<evidence type="ECO:0000256" key="1">
    <source>
        <dbReference type="ARBA" id="ARBA00001946"/>
    </source>
</evidence>
<sequence>MTRVKVADLAVEKPLFDFVANEALPGTGIESDDFWNDFAKLIRDLAPKNRQLLVVREDMQARVDAYLREHHGPGFDQVHYLGFLREIGYLLPDVPAASIRTVGIDDEIARIAGPQLVVPMSNARYALNAANARWGSLYDALYGTDAIPDVGDAARGRGFNTHRAARVVEFAKGVLDKIAPLAQGSHSEVIAYTVEDGVLKADLAKGIPPVGLANPSLFVGYRGLSPTPESLLLRHNNLHVELVIDRAHPIGRTDPAGVADVVLESAVSTIMDMEDSVAAVDAADKTEVYRNWLGLVKGTLSASVPKAGSSIERRLNDDKVFTTPDGGTLTLHGRSLMLIRNVGHHMSTDAVLDGQGNEIPEGLLDAAVSVLIGKRDLEKQSGIRNSRTGSIYIVKPKMHGPDEVAFTDEIFARVEQMLGLPPHTVKVGIMDEERRTSINLKACIAAARDRVVFINTGFLDRTGDEIHSSMEAGPMVRKNDMKNQPWIKAYEDNNVDCGLAMGLPGRAQIGKGMWAAPDRMSDMLAQKGGHPRSGATTAWVPSPTAATLHALHYHEIDVAAQQREIATRAPARVEDILTIPVAQSNWQPDAVQEELDNNIQGILGYVVRWIDQGVGCSKVPDIHDVGLMEDRATLRISSQHVANWLEHGVVDEAQVNETLRRMAAIVDKQNADDAGYMPMAPGFDGEAFAAAADLIFKGRAQPNGYTEWILHARRRAAKAKMAAV</sequence>
<feature type="binding site" evidence="10">
    <location>
        <position position="541"/>
    </location>
    <ligand>
        <name>acetyl-CoA</name>
        <dbReference type="ChEBI" id="CHEBI:57288"/>
    </ligand>
</feature>
<feature type="domain" description="Malate synthase C-terminal" evidence="17">
    <location>
        <begin position="591"/>
        <end position="697"/>
    </location>
</feature>
<evidence type="ECO:0000256" key="2">
    <source>
        <dbReference type="ARBA" id="ARBA00022435"/>
    </source>
</evidence>
<evidence type="ECO:0000256" key="4">
    <source>
        <dbReference type="ARBA" id="ARBA00022532"/>
    </source>
</evidence>
<dbReference type="EC" id="2.3.3.9" evidence="10 11"/>
<dbReference type="Pfam" id="PF20658">
    <property type="entry name" value="MSG_insertion"/>
    <property type="match status" value="1"/>
</dbReference>
<feature type="binding site" evidence="10">
    <location>
        <begin position="124"/>
        <end position="125"/>
    </location>
    <ligand>
        <name>acetyl-CoA</name>
        <dbReference type="ChEBI" id="CHEBI:57288"/>
    </ligand>
</feature>
<keyword evidence="8 10" id="KW-0558">Oxidation</keyword>
<dbReference type="GO" id="GO:0006099">
    <property type="term" value="P:tricarboxylic acid cycle"/>
    <property type="evidence" value="ECO:0007669"/>
    <property type="project" value="UniProtKB-KW"/>
</dbReference>
<feature type="binding site" evidence="10">
    <location>
        <position position="340"/>
    </location>
    <ligand>
        <name>glyoxylate</name>
        <dbReference type="ChEBI" id="CHEBI:36655"/>
    </ligand>
</feature>
<dbReference type="PANTHER" id="PTHR42739:SF1">
    <property type="entry name" value="MALATE SYNTHASE G"/>
    <property type="match status" value="1"/>
</dbReference>
<dbReference type="InterPro" id="IPR048355">
    <property type="entry name" value="MS_C"/>
</dbReference>
<dbReference type="InterPro" id="IPR001465">
    <property type="entry name" value="Malate_synthase_TIM"/>
</dbReference>
<comment type="similarity">
    <text evidence="10 13">Belongs to the malate synthase family. GlcB subfamily.</text>
</comment>
<comment type="cofactor">
    <cofactor evidence="1 10">
        <name>Mg(2+)</name>
        <dbReference type="ChEBI" id="CHEBI:18420"/>
    </cofactor>
</comment>
<dbReference type="InterPro" id="IPR046363">
    <property type="entry name" value="MS_N_TIM-barrel_dom"/>
</dbReference>
<feature type="binding site" evidence="10">
    <location>
        <position position="460"/>
    </location>
    <ligand>
        <name>Mg(2+)</name>
        <dbReference type="ChEBI" id="CHEBI:18420"/>
    </ligand>
</feature>
<evidence type="ECO:0000256" key="5">
    <source>
        <dbReference type="ARBA" id="ARBA00022679"/>
    </source>
</evidence>
<comment type="subunit">
    <text evidence="10">Monomer.</text>
</comment>
<gene>
    <name evidence="10" type="primary">glcB</name>
    <name evidence="18" type="ORF">M8523_20940</name>
</gene>
<dbReference type="AlphaFoldDB" id="A0AA42CPJ8"/>
<organism evidence="18 19">
    <name type="scientific">Lichenifustis flavocetrariae</name>
    <dbReference type="NCBI Taxonomy" id="2949735"/>
    <lineage>
        <taxon>Bacteria</taxon>
        <taxon>Pseudomonadati</taxon>
        <taxon>Pseudomonadota</taxon>
        <taxon>Alphaproteobacteria</taxon>
        <taxon>Hyphomicrobiales</taxon>
        <taxon>Lichenihabitantaceae</taxon>
        <taxon>Lichenifustis</taxon>
    </lineage>
</organism>
<dbReference type="GO" id="GO:0006097">
    <property type="term" value="P:glyoxylate cycle"/>
    <property type="evidence" value="ECO:0007669"/>
    <property type="project" value="UniProtKB-UniRule"/>
</dbReference>
<keyword evidence="18" id="KW-0012">Acyltransferase</keyword>
<dbReference type="InterPro" id="IPR006253">
    <property type="entry name" value="Malate_synthG"/>
</dbReference>
<keyword evidence="5 10" id="KW-0808">Transferase</keyword>
<evidence type="ECO:0000256" key="12">
    <source>
        <dbReference type="PIRSR" id="PIRSR601465-50"/>
    </source>
</evidence>
<feature type="active site" description="Proton acceptor" evidence="10 12">
    <location>
        <position position="340"/>
    </location>
</feature>
<evidence type="ECO:0000256" key="3">
    <source>
        <dbReference type="ARBA" id="ARBA00022490"/>
    </source>
</evidence>
<dbReference type="NCBIfam" id="NF002825">
    <property type="entry name" value="PRK02999.1"/>
    <property type="match status" value="1"/>
</dbReference>
<dbReference type="GO" id="GO:0009436">
    <property type="term" value="P:glyoxylate catabolic process"/>
    <property type="evidence" value="ECO:0007669"/>
    <property type="project" value="TreeGrafter"/>
</dbReference>
<dbReference type="Pfam" id="PF20656">
    <property type="entry name" value="MS_N"/>
    <property type="match status" value="1"/>
</dbReference>
<keyword evidence="6 10" id="KW-0479">Metal-binding</keyword>
<dbReference type="NCBIfam" id="TIGR01345">
    <property type="entry name" value="malate_syn_G"/>
    <property type="match status" value="1"/>
</dbReference>
<feature type="binding site" evidence="10">
    <location>
        <position position="276"/>
    </location>
    <ligand>
        <name>acetyl-CoA</name>
        <dbReference type="ChEBI" id="CHEBI:57288"/>
    </ligand>
</feature>
<dbReference type="InterPro" id="IPR044856">
    <property type="entry name" value="Malate_synth_C_sf"/>
</dbReference>
<dbReference type="Gene3D" id="1.20.1220.12">
    <property type="entry name" value="Malate synthase, domain III"/>
    <property type="match status" value="1"/>
</dbReference>
<feature type="binding site" evidence="10">
    <location>
        <position position="313"/>
    </location>
    <ligand>
        <name>acetyl-CoA</name>
        <dbReference type="ChEBI" id="CHEBI:57288"/>
    </ligand>
</feature>
<dbReference type="GO" id="GO:0000287">
    <property type="term" value="F:magnesium ion binding"/>
    <property type="evidence" value="ECO:0007669"/>
    <property type="project" value="TreeGrafter"/>
</dbReference>
<keyword evidence="3 10" id="KW-0963">Cytoplasm</keyword>
<dbReference type="Proteomes" id="UP001165667">
    <property type="component" value="Unassembled WGS sequence"/>
</dbReference>
<feature type="active site" description="Proton donor" evidence="10 12">
    <location>
        <position position="630"/>
    </location>
</feature>
<dbReference type="InterPro" id="IPR011076">
    <property type="entry name" value="Malate_synth_sf"/>
</dbReference>